<keyword evidence="3 4" id="KW-0946">Virion</keyword>
<dbReference type="EMBL" id="JQ596859">
    <property type="protein sequence ID" value="AFR32476.1"/>
    <property type="molecule type" value="Genomic_DNA"/>
</dbReference>
<sequence length="105" mass="11924">MDFSRPDSITADGVRQLSLRDIVLAVNDARRMDRKHDHPQGNNAALVHFLRGQAMALRQLYETGADGTLAVQPMFYGEQHGRWLRPAFGLKRTYSPFIVREAGDR</sequence>
<dbReference type="KEGG" id="vg:26887563"/>
<dbReference type="GO" id="GO:0016032">
    <property type="term" value="P:viral process"/>
    <property type="evidence" value="ECO:0007669"/>
    <property type="project" value="UniProtKB-UniRule"/>
</dbReference>
<comment type="similarity">
    <text evidence="4">Belongs to the herpesviridae small capsomere-interacting protein family.</text>
</comment>
<keyword evidence="1 4" id="KW-0167">Capsid protein</keyword>
<keyword evidence="6" id="KW-1185">Reference proteome</keyword>
<dbReference type="InterPro" id="IPR007584">
    <property type="entry name" value="Herpes_UL35"/>
</dbReference>
<evidence type="ECO:0000256" key="4">
    <source>
        <dbReference type="HAMAP-Rule" id="MF_04020"/>
    </source>
</evidence>
<dbReference type="OrthoDB" id="22298at10239"/>
<reference evidence="5 6" key="1">
    <citation type="journal article" date="2012" name="Virology">
        <title>Analysis of the genome of leporid herpesvirus 4.</title>
        <authorList>
            <person name="Babra B."/>
            <person name="Watson G."/>
            <person name="Xu W."/>
            <person name="Jeffrey B.M."/>
            <person name="Xu J.R."/>
            <person name="Rockey D.D."/>
            <person name="Rohrmann G.F."/>
            <person name="Jin L."/>
        </authorList>
    </citation>
    <scope>NUCLEOTIDE SEQUENCE [LARGE SCALE GENOMIC DNA]</scope>
    <source>
        <strain evidence="5">LHV4012612</strain>
    </source>
</reference>
<evidence type="ECO:0000256" key="1">
    <source>
        <dbReference type="ARBA" id="ARBA00022561"/>
    </source>
</evidence>
<evidence type="ECO:0000256" key="2">
    <source>
        <dbReference type="ARBA" id="ARBA00022562"/>
    </source>
</evidence>
<accession>J9QQS7</accession>
<dbReference type="RefSeq" id="YP_009230165.1">
    <property type="nucleotide sequence ID" value="NC_029311.1"/>
</dbReference>
<gene>
    <name evidence="5" type="primary">UL35</name>
    <name evidence="4" type="synonym">SCP</name>
</gene>
<comment type="subcellular location">
    <subcellularLocation>
        <location evidence="4">Virion</location>
    </subcellularLocation>
    <subcellularLocation>
        <location evidence="4">Host nucleus</location>
    </subcellularLocation>
</comment>
<evidence type="ECO:0000313" key="5">
    <source>
        <dbReference type="EMBL" id="AFR32476.1"/>
    </source>
</evidence>
<dbReference type="HAMAP" id="MF_04020">
    <property type="entry name" value="HSV_SCP_alphahv"/>
    <property type="match status" value="1"/>
</dbReference>
<dbReference type="Proteomes" id="UP000167073">
    <property type="component" value="Segment"/>
</dbReference>
<protein>
    <recommendedName>
        <fullName evidence="4">Small capsomere-interacting protein</fullName>
    </recommendedName>
</protein>
<keyword evidence="2 4" id="KW-1048">Host nucleus</keyword>
<evidence type="ECO:0000313" key="6">
    <source>
        <dbReference type="Proteomes" id="UP000167073"/>
    </source>
</evidence>
<dbReference type="GeneID" id="26887563"/>
<comment type="subunit">
    <text evidence="4">Interacts with the major capsid protein/MCP.</text>
</comment>
<organism evidence="5 6">
    <name type="scientific">Leporid alphaherpesvirus 4</name>
    <dbReference type="NCBI Taxonomy" id="481315"/>
    <lineage>
        <taxon>Viruses</taxon>
        <taxon>Duplodnaviria</taxon>
        <taxon>Heunggongvirae</taxon>
        <taxon>Peploviricota</taxon>
        <taxon>Herviviricetes</taxon>
        <taxon>Herpesvirales</taxon>
        <taxon>Orthoherpesviridae</taxon>
        <taxon>Alphaherpesvirinae</taxon>
        <taxon>Simplexvirus</taxon>
        <taxon>Simplexvirus leporidalpha4</taxon>
    </lineage>
</organism>
<proteinExistence type="inferred from homology"/>
<dbReference type="Pfam" id="PF04496">
    <property type="entry name" value="Herpes_UL35"/>
    <property type="match status" value="1"/>
</dbReference>
<comment type="function">
    <text evidence="4">Participates in the assembly of the infectious particles by decorating the outer surface of the capsid shell and thus forming a layer between the capsid and the tegument. Complexes composed of the major capsid protein and small capsomere-interacting protein/SCP assemble together in the host cytoplasm and are translocated to the nucleus, where they accumulate and participate in capsid assembly.</text>
</comment>
<evidence type="ECO:0000256" key="3">
    <source>
        <dbReference type="ARBA" id="ARBA00022844"/>
    </source>
</evidence>
<name>J9QQS7_9ALPH</name>
<dbReference type="GO" id="GO:0042025">
    <property type="term" value="C:host cell nucleus"/>
    <property type="evidence" value="ECO:0007669"/>
    <property type="project" value="UniProtKB-SubCell"/>
</dbReference>
<dbReference type="GO" id="GO:0019028">
    <property type="term" value="C:viral capsid"/>
    <property type="evidence" value="ECO:0007669"/>
    <property type="project" value="UniProtKB-UniRule"/>
</dbReference>